<name>A0AAD5DUA7_9CHLO</name>
<dbReference type="EMBL" id="JADXDR010000051">
    <property type="protein sequence ID" value="KAI7842544.1"/>
    <property type="molecule type" value="Genomic_DNA"/>
</dbReference>
<dbReference type="AlphaFoldDB" id="A0AAD5DUA7"/>
<evidence type="ECO:0000313" key="2">
    <source>
        <dbReference type="Proteomes" id="UP001205105"/>
    </source>
</evidence>
<evidence type="ECO:0000313" key="1">
    <source>
        <dbReference type="EMBL" id="KAI7842544.1"/>
    </source>
</evidence>
<accession>A0AAD5DUA7</accession>
<sequence length="76" mass="8690">MPADLDDWDELPSVMSVDAETARQSLISYDDFMVPPPPAQPMAQEKEASFLHVWDQSYCDSETFRNSMESVDVFLE</sequence>
<gene>
    <name evidence="1" type="ORF">COHA_003781</name>
</gene>
<keyword evidence="2" id="KW-1185">Reference proteome</keyword>
<proteinExistence type="predicted"/>
<protein>
    <submittedName>
        <fullName evidence="1">Uncharacterized protein</fullName>
    </submittedName>
</protein>
<organism evidence="1 2">
    <name type="scientific">Chlorella ohadii</name>
    <dbReference type="NCBI Taxonomy" id="2649997"/>
    <lineage>
        <taxon>Eukaryota</taxon>
        <taxon>Viridiplantae</taxon>
        <taxon>Chlorophyta</taxon>
        <taxon>core chlorophytes</taxon>
        <taxon>Trebouxiophyceae</taxon>
        <taxon>Chlorellales</taxon>
        <taxon>Chlorellaceae</taxon>
        <taxon>Chlorella clade</taxon>
        <taxon>Chlorella</taxon>
    </lineage>
</organism>
<comment type="caution">
    <text evidence="1">The sequence shown here is derived from an EMBL/GenBank/DDBJ whole genome shotgun (WGS) entry which is preliminary data.</text>
</comment>
<reference evidence="1" key="1">
    <citation type="submission" date="2020-11" db="EMBL/GenBank/DDBJ databases">
        <title>Chlorella ohadii genome sequencing and assembly.</title>
        <authorList>
            <person name="Murik O."/>
            <person name="Treves H."/>
            <person name="Kedem I."/>
            <person name="Shotland Y."/>
            <person name="Kaplan A."/>
        </authorList>
    </citation>
    <scope>NUCLEOTIDE SEQUENCE</scope>
    <source>
        <strain evidence="1">1</strain>
    </source>
</reference>
<dbReference type="Proteomes" id="UP001205105">
    <property type="component" value="Unassembled WGS sequence"/>
</dbReference>